<accession>A0ACC1SNG3</accession>
<evidence type="ECO:0000313" key="1">
    <source>
        <dbReference type="EMBL" id="KAJ3543359.1"/>
    </source>
</evidence>
<sequence length="560" mass="61495">MPINSRWSIPLPQVSLPTWVFQSAQEVGLDHKVFIDADKPERFLTYSGYLLLSKRIALGLERAGLEHGDRVLLFSGNDVLYPAIVLGVMMAGGVFTGASPAFTSRELAYQLQDSAASFLLTASGALDTALDAAAQAGVPRSRIYLYDGLTDYPSSQPPTEVKHWTSLLATAGEAENFQWYESSDPRQTTCALNYSSGTTGKPKGVEITHFAYVANGETGIHQQRLHFEAHGEPYQGRALCFAPLCHAAAQTTYMANYPKLGISTYIMGSFNFVKMLEHIQNHKITELFTAPPIVAAMATSPLCAKYNLDSVKSAISGTAPLDLELAKRFNKLWPNGKVTLRQGWGMTELTCVGSIDDPRQGSGLPSIGEAAPNVVVKLMNEGREVTTPKQRGELWVSTPTVMKGYWRNPKATEETLVRQDGVTWLKTGDIAEVESFEPGAKIYIVDRMKELIKVKGFQVAPAELENLLRTREDVVDAGVVGVVIDGAEWPRAYVVKSAGSKVTEQEIEKWIDERVAKYKRLAGGVAFIDAIPRLQSGKMVRRVLKERAKNEVKQLKAKLA</sequence>
<dbReference type="Proteomes" id="UP001148629">
    <property type="component" value="Unassembled WGS sequence"/>
</dbReference>
<gene>
    <name evidence="1" type="ORF">NM208_g3619</name>
</gene>
<evidence type="ECO:0000313" key="2">
    <source>
        <dbReference type="Proteomes" id="UP001148629"/>
    </source>
</evidence>
<name>A0ACC1SNG3_9HYPO</name>
<comment type="caution">
    <text evidence="1">The sequence shown here is derived from an EMBL/GenBank/DDBJ whole genome shotgun (WGS) entry which is preliminary data.</text>
</comment>
<reference evidence="1" key="1">
    <citation type="submission" date="2022-08" db="EMBL/GenBank/DDBJ databases">
        <title>Genome Sequence of Fusarium decemcellulare.</title>
        <authorList>
            <person name="Buettner E."/>
        </authorList>
    </citation>
    <scope>NUCLEOTIDE SEQUENCE</scope>
    <source>
        <strain evidence="1">Babe19</strain>
    </source>
</reference>
<keyword evidence="2" id="KW-1185">Reference proteome</keyword>
<dbReference type="EMBL" id="JANRMS010000248">
    <property type="protein sequence ID" value="KAJ3543359.1"/>
    <property type="molecule type" value="Genomic_DNA"/>
</dbReference>
<protein>
    <submittedName>
        <fullName evidence="1">Uncharacterized protein</fullName>
    </submittedName>
</protein>
<proteinExistence type="predicted"/>
<organism evidence="1 2">
    <name type="scientific">Fusarium decemcellulare</name>
    <dbReference type="NCBI Taxonomy" id="57161"/>
    <lineage>
        <taxon>Eukaryota</taxon>
        <taxon>Fungi</taxon>
        <taxon>Dikarya</taxon>
        <taxon>Ascomycota</taxon>
        <taxon>Pezizomycotina</taxon>
        <taxon>Sordariomycetes</taxon>
        <taxon>Hypocreomycetidae</taxon>
        <taxon>Hypocreales</taxon>
        <taxon>Nectriaceae</taxon>
        <taxon>Fusarium</taxon>
        <taxon>Fusarium decemcellulare species complex</taxon>
    </lineage>
</organism>